<evidence type="ECO:0000313" key="5">
    <source>
        <dbReference type="Proteomes" id="UP000006038"/>
    </source>
</evidence>
<comment type="similarity">
    <text evidence="1">Belongs to the major facilitator superfamily. Sugar transporter (TC 2.A.1.1) family.</text>
</comment>
<evidence type="ECO:0008006" key="6">
    <source>
        <dbReference type="Google" id="ProtNLM"/>
    </source>
</evidence>
<reference evidence="4" key="1">
    <citation type="submission" date="2015-06" db="UniProtKB">
        <authorList>
            <consortium name="EnsemblPlants"/>
        </authorList>
    </citation>
    <scope>IDENTIFICATION</scope>
</reference>
<organism evidence="4">
    <name type="scientific">Oryza brachyantha</name>
    <name type="common">malo sina</name>
    <dbReference type="NCBI Taxonomy" id="4533"/>
    <lineage>
        <taxon>Eukaryota</taxon>
        <taxon>Viridiplantae</taxon>
        <taxon>Streptophyta</taxon>
        <taxon>Embryophyta</taxon>
        <taxon>Tracheophyta</taxon>
        <taxon>Spermatophyta</taxon>
        <taxon>Magnoliopsida</taxon>
        <taxon>Liliopsida</taxon>
        <taxon>Poales</taxon>
        <taxon>Poaceae</taxon>
        <taxon>BOP clade</taxon>
        <taxon>Oryzoideae</taxon>
        <taxon>Oryzeae</taxon>
        <taxon>Oryzinae</taxon>
        <taxon>Oryza</taxon>
    </lineage>
</organism>
<name>J3KUG8_ORYBR</name>
<keyword evidence="3" id="KW-0472">Membrane</keyword>
<evidence type="ECO:0000256" key="3">
    <source>
        <dbReference type="SAM" id="Phobius"/>
    </source>
</evidence>
<feature type="transmembrane region" description="Helical" evidence="3">
    <location>
        <begin position="24"/>
        <end position="42"/>
    </location>
</feature>
<proteinExistence type="inferred from homology"/>
<keyword evidence="3" id="KW-0812">Transmembrane</keyword>
<dbReference type="GO" id="GO:0015144">
    <property type="term" value="F:carbohydrate transmembrane transporter activity"/>
    <property type="evidence" value="ECO:0007669"/>
    <property type="project" value="InterPro"/>
</dbReference>
<keyword evidence="3" id="KW-1133">Transmembrane helix</keyword>
<dbReference type="eggNOG" id="KOG0254">
    <property type="taxonomic scope" value="Eukaryota"/>
</dbReference>
<dbReference type="EnsemblPlants" id="OB0053G10010.1">
    <property type="protein sequence ID" value="OB0053G10010.1"/>
    <property type="gene ID" value="OB0053G10010"/>
</dbReference>
<dbReference type="HOGENOM" id="CLU_202259_0_0_1"/>
<dbReference type="PANTHER" id="PTHR23500">
    <property type="entry name" value="SOLUTE CARRIER FAMILY 2, FACILITATED GLUCOSE TRANSPORTER"/>
    <property type="match status" value="1"/>
</dbReference>
<keyword evidence="5" id="KW-1185">Reference proteome</keyword>
<sequence length="57" mass="5969">MAGGFAIDGKVGGGRREFKGKITWYVWMCGIVAATSGLMFGYDVGISGGVTAMDDFL</sequence>
<dbReference type="Gramene" id="OB0053G10010.1">
    <property type="protein sequence ID" value="OB0053G10010.1"/>
    <property type="gene ID" value="OB0053G10010"/>
</dbReference>
<dbReference type="PANTHER" id="PTHR23500:SF371">
    <property type="entry name" value="OS07G0206600 PROTEIN"/>
    <property type="match status" value="1"/>
</dbReference>
<dbReference type="STRING" id="4533.J3KUG8"/>
<evidence type="ECO:0000256" key="2">
    <source>
        <dbReference type="ARBA" id="ARBA00022448"/>
    </source>
</evidence>
<evidence type="ECO:0000313" key="4">
    <source>
        <dbReference type="EnsemblPlants" id="OB0053G10010.1"/>
    </source>
</evidence>
<evidence type="ECO:0000256" key="1">
    <source>
        <dbReference type="ARBA" id="ARBA00010992"/>
    </source>
</evidence>
<dbReference type="InterPro" id="IPR045262">
    <property type="entry name" value="STP/PLT_plant"/>
</dbReference>
<dbReference type="Proteomes" id="UP000006038">
    <property type="component" value="Unassembled WGS sequence"/>
</dbReference>
<keyword evidence="2" id="KW-0813">Transport</keyword>
<dbReference type="AlphaFoldDB" id="J3KUG8"/>
<accession>J3KUG8</accession>
<protein>
    <recommendedName>
        <fullName evidence="6">Major facilitator superfamily (MFS) profile domain-containing protein</fullName>
    </recommendedName>
</protein>